<dbReference type="PANTHER" id="PTHR47643:SF2">
    <property type="entry name" value="TPR DOMAIN PROTEIN (AFU_ORTHOLOGUE AFUA_5G12710)"/>
    <property type="match status" value="1"/>
</dbReference>
<sequence length="550" mass="61971">MAQEEGQSPPLMADPEQLELLLQELRSKATELFLREHWAQSLQVYSQFITLCQGQISSVVLQHPRGSVPDSISRLQKSVCLALSNRAEARYRMGDLDEALWDCEEALRVEISHFKALICKGRVLLALNRYASALECFRLASMDAQAVAHSEDLSRLLERCRKLELQSRTGCIDLSDWVLGGFRGELPELAEFVGAAEVKRSDLSGRGLFAMKNMDAGTLVLVNKAIGVERGILLGEELGETKQLVMWKNFVDRVADSTVKCKRMSRLMGMLSSGEDESGLVIPDMAVFRPEKEELIWGTDDHHGTLEMDRIISILDVNSFVEDAVSAKVLGRNRDYYGVGIWVLPSFINHSCCPNARRLHVGNYMIVHASRDIKAGEEITFPYFDILKPVEMRRKMSSNWGFRCSCRRCKFEEEMIPKQEFKELEMGLEIGVDLGSLVYRLEEGMRRWRARGKEKGYLRASLWGAYSGMYQSEKIMRKWARGLPVAEAVVDSVVEATGGDERVVRVAVEQLKKAGGGGGVVEMERVYKMGKGLYGKVLKKPALRNLMELQ</sequence>
<evidence type="ECO:0000313" key="2">
    <source>
        <dbReference type="EMBL" id="KAK4763719.1"/>
    </source>
</evidence>
<dbReference type="AlphaFoldDB" id="A0AAN7KB39"/>
<evidence type="ECO:0000313" key="3">
    <source>
        <dbReference type="Proteomes" id="UP001345219"/>
    </source>
</evidence>
<dbReference type="Gene3D" id="2.170.270.10">
    <property type="entry name" value="SET domain"/>
    <property type="match status" value="1"/>
</dbReference>
<reference evidence="2 3" key="1">
    <citation type="journal article" date="2023" name="Hortic Res">
        <title>Pangenome of water caltrop reveals structural variations and asymmetric subgenome divergence after allopolyploidization.</title>
        <authorList>
            <person name="Zhang X."/>
            <person name="Chen Y."/>
            <person name="Wang L."/>
            <person name="Yuan Y."/>
            <person name="Fang M."/>
            <person name="Shi L."/>
            <person name="Lu R."/>
            <person name="Comes H.P."/>
            <person name="Ma Y."/>
            <person name="Chen Y."/>
            <person name="Huang G."/>
            <person name="Zhou Y."/>
            <person name="Zheng Z."/>
            <person name="Qiu Y."/>
        </authorList>
    </citation>
    <scope>NUCLEOTIDE SEQUENCE [LARGE SCALE GENOMIC DNA]</scope>
    <source>
        <tissue evidence="2">Roots</tissue>
    </source>
</reference>
<dbReference type="InterPro" id="IPR001214">
    <property type="entry name" value="SET_dom"/>
</dbReference>
<dbReference type="Proteomes" id="UP001345219">
    <property type="component" value="Chromosome 11"/>
</dbReference>
<comment type="caution">
    <text evidence="2">The sequence shown here is derived from an EMBL/GenBank/DDBJ whole genome shotgun (WGS) entry which is preliminary data.</text>
</comment>
<accession>A0AAN7KB39</accession>
<protein>
    <recommendedName>
        <fullName evidence="1">SET domain-containing protein</fullName>
    </recommendedName>
</protein>
<organism evidence="2 3">
    <name type="scientific">Trapa incisa</name>
    <dbReference type="NCBI Taxonomy" id="236973"/>
    <lineage>
        <taxon>Eukaryota</taxon>
        <taxon>Viridiplantae</taxon>
        <taxon>Streptophyta</taxon>
        <taxon>Embryophyta</taxon>
        <taxon>Tracheophyta</taxon>
        <taxon>Spermatophyta</taxon>
        <taxon>Magnoliopsida</taxon>
        <taxon>eudicotyledons</taxon>
        <taxon>Gunneridae</taxon>
        <taxon>Pentapetalae</taxon>
        <taxon>rosids</taxon>
        <taxon>malvids</taxon>
        <taxon>Myrtales</taxon>
        <taxon>Lythraceae</taxon>
        <taxon>Trapa</taxon>
    </lineage>
</organism>
<gene>
    <name evidence="2" type="ORF">SAY87_013157</name>
</gene>
<dbReference type="EMBL" id="JAXIOK010000008">
    <property type="protein sequence ID" value="KAK4763719.1"/>
    <property type="molecule type" value="Genomic_DNA"/>
</dbReference>
<dbReference type="InterPro" id="IPR011990">
    <property type="entry name" value="TPR-like_helical_dom_sf"/>
</dbReference>
<dbReference type="SUPFAM" id="SSF48452">
    <property type="entry name" value="TPR-like"/>
    <property type="match status" value="1"/>
</dbReference>
<dbReference type="Gene3D" id="1.25.40.10">
    <property type="entry name" value="Tetratricopeptide repeat domain"/>
    <property type="match status" value="1"/>
</dbReference>
<dbReference type="InterPro" id="IPR046341">
    <property type="entry name" value="SET_dom_sf"/>
</dbReference>
<dbReference type="SUPFAM" id="SSF82199">
    <property type="entry name" value="SET domain"/>
    <property type="match status" value="1"/>
</dbReference>
<feature type="domain" description="SET" evidence="1">
    <location>
        <begin position="185"/>
        <end position="384"/>
    </location>
</feature>
<name>A0AAN7KB39_9MYRT</name>
<dbReference type="SMART" id="SM00317">
    <property type="entry name" value="SET"/>
    <property type="match status" value="1"/>
</dbReference>
<dbReference type="SMART" id="SM00028">
    <property type="entry name" value="TPR"/>
    <property type="match status" value="2"/>
</dbReference>
<dbReference type="CDD" id="cd20071">
    <property type="entry name" value="SET_SMYD"/>
    <property type="match status" value="1"/>
</dbReference>
<dbReference type="InterPro" id="IPR019734">
    <property type="entry name" value="TPR_rpt"/>
</dbReference>
<dbReference type="PROSITE" id="PS50280">
    <property type="entry name" value="SET"/>
    <property type="match status" value="1"/>
</dbReference>
<evidence type="ECO:0000259" key="1">
    <source>
        <dbReference type="PROSITE" id="PS50280"/>
    </source>
</evidence>
<keyword evidence="3" id="KW-1185">Reference proteome</keyword>
<proteinExistence type="predicted"/>
<dbReference type="InterPro" id="IPR053209">
    <property type="entry name" value="Gramillin-biosynth_MTr"/>
</dbReference>
<dbReference type="Pfam" id="PF00856">
    <property type="entry name" value="SET"/>
    <property type="match status" value="1"/>
</dbReference>
<dbReference type="PANTHER" id="PTHR47643">
    <property type="entry name" value="TPR DOMAIN PROTEIN (AFU_ORTHOLOGUE AFUA_5G12710)"/>
    <property type="match status" value="1"/>
</dbReference>